<sequence>MFDHFIYKYSAFEKRCVVPITAFFEPHEYRGTKYPILFKNSKEKFLSVAGIYSITKDGFVSFSLLTKKGSPFFAKIHNTTAEPRQIILLNDILVKEWLNPDLTESHIKEIMNVQFPESELQTYSVSRDVFKQTDSNYPEILEFEEYEGLDI</sequence>
<dbReference type="Proteomes" id="UP001261624">
    <property type="component" value="Unassembled WGS sequence"/>
</dbReference>
<accession>A0ABU3E5T2</accession>
<organism evidence="1 2">
    <name type="scientific">Autumnicola patrickiae</name>
    <dbReference type="NCBI Taxonomy" id="3075591"/>
    <lineage>
        <taxon>Bacteria</taxon>
        <taxon>Pseudomonadati</taxon>
        <taxon>Bacteroidota</taxon>
        <taxon>Flavobacteriia</taxon>
        <taxon>Flavobacteriales</taxon>
        <taxon>Flavobacteriaceae</taxon>
        <taxon>Autumnicola</taxon>
    </lineage>
</organism>
<protein>
    <submittedName>
        <fullName evidence="1">SOS response-associated peptidase family protein</fullName>
    </submittedName>
</protein>
<dbReference type="Gene3D" id="3.90.1680.10">
    <property type="entry name" value="SOS response associated peptidase-like"/>
    <property type="match status" value="1"/>
</dbReference>
<dbReference type="InterPro" id="IPR036590">
    <property type="entry name" value="SRAP-like"/>
</dbReference>
<proteinExistence type="predicted"/>
<reference evidence="1 2" key="1">
    <citation type="submission" date="2023-09" db="EMBL/GenBank/DDBJ databases">
        <authorList>
            <person name="Rey-Velasco X."/>
        </authorList>
    </citation>
    <scope>NUCLEOTIDE SEQUENCE [LARGE SCALE GENOMIC DNA]</scope>
    <source>
        <strain evidence="1 2">F188</strain>
    </source>
</reference>
<evidence type="ECO:0000313" key="2">
    <source>
        <dbReference type="Proteomes" id="UP001261624"/>
    </source>
</evidence>
<keyword evidence="2" id="KW-1185">Reference proteome</keyword>
<dbReference type="Pfam" id="PF02586">
    <property type="entry name" value="SRAP"/>
    <property type="match status" value="1"/>
</dbReference>
<name>A0ABU3E5T2_9FLAO</name>
<dbReference type="SUPFAM" id="SSF143081">
    <property type="entry name" value="BB1717-like"/>
    <property type="match status" value="1"/>
</dbReference>
<dbReference type="RefSeq" id="WP_311686578.1">
    <property type="nucleotide sequence ID" value="NZ_JAVRHM010000021.1"/>
</dbReference>
<dbReference type="InterPro" id="IPR003738">
    <property type="entry name" value="SRAP"/>
</dbReference>
<evidence type="ECO:0000313" key="1">
    <source>
        <dbReference type="EMBL" id="MDT0691258.1"/>
    </source>
</evidence>
<gene>
    <name evidence="1" type="ORF">RM549_15790</name>
</gene>
<dbReference type="EMBL" id="JAVRHM010000021">
    <property type="protein sequence ID" value="MDT0691258.1"/>
    <property type="molecule type" value="Genomic_DNA"/>
</dbReference>
<comment type="caution">
    <text evidence="1">The sequence shown here is derived from an EMBL/GenBank/DDBJ whole genome shotgun (WGS) entry which is preliminary data.</text>
</comment>